<keyword evidence="6 7" id="KW-0472">Membrane</keyword>
<reference evidence="9 10" key="1">
    <citation type="journal article" date="2023" name="Genome Announc.">
        <title>Pan-Genome Analyses of the Genus Cohnella and Proposal of the Novel Species Cohnella silvisoli sp. nov., Isolated from Forest Soil.</title>
        <authorList>
            <person name="Wang C."/>
            <person name="Mao L."/>
            <person name="Bao G."/>
            <person name="Zhu H."/>
        </authorList>
    </citation>
    <scope>NUCLEOTIDE SEQUENCE [LARGE SCALE GENOMIC DNA]</scope>
    <source>
        <strain evidence="9 10">NL03-T5-1</strain>
    </source>
</reference>
<dbReference type="InterPro" id="IPR035906">
    <property type="entry name" value="MetI-like_sf"/>
</dbReference>
<keyword evidence="10" id="KW-1185">Reference proteome</keyword>
<dbReference type="Proteomes" id="UP001493487">
    <property type="component" value="Unassembled WGS sequence"/>
</dbReference>
<keyword evidence="3" id="KW-1003">Cell membrane</keyword>
<keyword evidence="5 7" id="KW-1133">Transmembrane helix</keyword>
<dbReference type="PROSITE" id="PS50928">
    <property type="entry name" value="ABC_TM1"/>
    <property type="match status" value="1"/>
</dbReference>
<name>A0ABV1L475_9BACL</name>
<proteinExistence type="inferred from homology"/>
<comment type="subcellular location">
    <subcellularLocation>
        <location evidence="1 7">Cell membrane</location>
        <topology evidence="1 7">Multi-pass membrane protein</topology>
    </subcellularLocation>
</comment>
<evidence type="ECO:0000256" key="4">
    <source>
        <dbReference type="ARBA" id="ARBA00022692"/>
    </source>
</evidence>
<comment type="similarity">
    <text evidence="7">Belongs to the binding-protein-dependent transport system permease family.</text>
</comment>
<evidence type="ECO:0000256" key="1">
    <source>
        <dbReference type="ARBA" id="ARBA00004651"/>
    </source>
</evidence>
<feature type="transmembrane region" description="Helical" evidence="7">
    <location>
        <begin position="12"/>
        <end position="30"/>
    </location>
</feature>
<feature type="transmembrane region" description="Helical" evidence="7">
    <location>
        <begin position="139"/>
        <end position="160"/>
    </location>
</feature>
<dbReference type="RefSeq" id="WP_232190165.1">
    <property type="nucleotide sequence ID" value="NZ_JAIOAP010000028.1"/>
</dbReference>
<dbReference type="PANTHER" id="PTHR43744:SF9">
    <property type="entry name" value="POLYGALACTURONAN_RHAMNOGALACTURONAN TRANSPORT SYSTEM PERMEASE PROTEIN YTCP"/>
    <property type="match status" value="1"/>
</dbReference>
<evidence type="ECO:0000313" key="10">
    <source>
        <dbReference type="Proteomes" id="UP001493487"/>
    </source>
</evidence>
<evidence type="ECO:0000313" key="9">
    <source>
        <dbReference type="EMBL" id="MEQ4487104.1"/>
    </source>
</evidence>
<accession>A0ABV1L475</accession>
<feature type="transmembrane region" description="Helical" evidence="7">
    <location>
        <begin position="77"/>
        <end position="96"/>
    </location>
</feature>
<keyword evidence="2 7" id="KW-0813">Transport</keyword>
<feature type="transmembrane region" description="Helical" evidence="7">
    <location>
        <begin position="108"/>
        <end position="127"/>
    </location>
</feature>
<protein>
    <submittedName>
        <fullName evidence="9">Carbohydrate ABC transporter permease</fullName>
    </submittedName>
</protein>
<keyword evidence="4 7" id="KW-0812">Transmembrane</keyword>
<sequence>MFKINGGHVFNFFLYLFMIGVIVVTLYPFWTQIMISLTPKDAPPVFNALKIPQRISFDGYLLIFQYKSVWVGYANTILRTALGVTLSLIFTALVAYPLSKAELPFNRTFTFIILFTMMFGGGLIPSYMLVKELHLMNSIWALVLPGMVEAFNVLIMRNFFRSLPESLEESARIDGAGYGTIFRAVVLPLSKPVLATVALWIGVQVHWNGWFDAMIYINDPNKQVLQIVLRKIIYDNNVQTLKQMMTTMGIGGKFSGPQLQATMIMFSVIPLLLAYPFVQKYFVRGIMMGAIKG</sequence>
<evidence type="ECO:0000259" key="8">
    <source>
        <dbReference type="PROSITE" id="PS50928"/>
    </source>
</evidence>
<evidence type="ECO:0000256" key="6">
    <source>
        <dbReference type="ARBA" id="ARBA00023136"/>
    </source>
</evidence>
<dbReference type="PANTHER" id="PTHR43744">
    <property type="entry name" value="ABC TRANSPORTER PERMEASE PROTEIN MG189-RELATED-RELATED"/>
    <property type="match status" value="1"/>
</dbReference>
<feature type="domain" description="ABC transmembrane type-1" evidence="8">
    <location>
        <begin position="73"/>
        <end position="277"/>
    </location>
</feature>
<dbReference type="Pfam" id="PF00528">
    <property type="entry name" value="BPD_transp_1"/>
    <property type="match status" value="1"/>
</dbReference>
<evidence type="ECO:0000256" key="2">
    <source>
        <dbReference type="ARBA" id="ARBA00022448"/>
    </source>
</evidence>
<evidence type="ECO:0000256" key="5">
    <source>
        <dbReference type="ARBA" id="ARBA00022989"/>
    </source>
</evidence>
<feature type="transmembrane region" description="Helical" evidence="7">
    <location>
        <begin position="181"/>
        <end position="203"/>
    </location>
</feature>
<evidence type="ECO:0000256" key="7">
    <source>
        <dbReference type="RuleBase" id="RU363032"/>
    </source>
</evidence>
<gene>
    <name evidence="9" type="ORF">QJS35_32480</name>
</gene>
<organism evidence="9 10">
    <name type="scientific">Cohnella silvisoli</name>
    <dbReference type="NCBI Taxonomy" id="2873699"/>
    <lineage>
        <taxon>Bacteria</taxon>
        <taxon>Bacillati</taxon>
        <taxon>Bacillota</taxon>
        <taxon>Bacilli</taxon>
        <taxon>Bacillales</taxon>
        <taxon>Paenibacillaceae</taxon>
        <taxon>Cohnella</taxon>
    </lineage>
</organism>
<dbReference type="SUPFAM" id="SSF161098">
    <property type="entry name" value="MetI-like"/>
    <property type="match status" value="1"/>
</dbReference>
<comment type="caution">
    <text evidence="9">The sequence shown here is derived from an EMBL/GenBank/DDBJ whole genome shotgun (WGS) entry which is preliminary data.</text>
</comment>
<dbReference type="CDD" id="cd06261">
    <property type="entry name" value="TM_PBP2"/>
    <property type="match status" value="1"/>
</dbReference>
<evidence type="ECO:0000256" key="3">
    <source>
        <dbReference type="ARBA" id="ARBA00022475"/>
    </source>
</evidence>
<dbReference type="EMBL" id="JASKHM010000029">
    <property type="protein sequence ID" value="MEQ4487104.1"/>
    <property type="molecule type" value="Genomic_DNA"/>
</dbReference>
<dbReference type="Gene3D" id="1.10.3720.10">
    <property type="entry name" value="MetI-like"/>
    <property type="match status" value="1"/>
</dbReference>
<feature type="transmembrane region" description="Helical" evidence="7">
    <location>
        <begin position="259"/>
        <end position="278"/>
    </location>
</feature>
<dbReference type="InterPro" id="IPR000515">
    <property type="entry name" value="MetI-like"/>
</dbReference>